<protein>
    <recommendedName>
        <fullName evidence="4">Protein kinase domain-containing protein</fullName>
    </recommendedName>
</protein>
<dbReference type="InterPro" id="IPR017441">
    <property type="entry name" value="Protein_kinase_ATP_BS"/>
</dbReference>
<dbReference type="AlphaFoldDB" id="A0AAN6WZ84"/>
<feature type="compositionally biased region" description="Basic residues" evidence="3">
    <location>
        <begin position="831"/>
        <end position="841"/>
    </location>
</feature>
<dbReference type="PANTHER" id="PTHR13037">
    <property type="entry name" value="FORMIN"/>
    <property type="match status" value="1"/>
</dbReference>
<keyword evidence="2" id="KW-0547">Nucleotide-binding</keyword>
<evidence type="ECO:0000256" key="1">
    <source>
        <dbReference type="ARBA" id="ARBA00022581"/>
    </source>
</evidence>
<feature type="compositionally biased region" description="Basic and acidic residues" evidence="3">
    <location>
        <begin position="1046"/>
        <end position="1055"/>
    </location>
</feature>
<feature type="domain" description="Protein kinase" evidence="4">
    <location>
        <begin position="143"/>
        <end position="563"/>
    </location>
</feature>
<feature type="compositionally biased region" description="Low complexity" evidence="3">
    <location>
        <begin position="740"/>
        <end position="765"/>
    </location>
</feature>
<feature type="region of interest" description="Disordered" evidence="3">
    <location>
        <begin position="1005"/>
        <end position="1181"/>
    </location>
</feature>
<dbReference type="InterPro" id="IPR011009">
    <property type="entry name" value="Kinase-like_dom_sf"/>
</dbReference>
<evidence type="ECO:0000313" key="6">
    <source>
        <dbReference type="Proteomes" id="UP001302126"/>
    </source>
</evidence>
<evidence type="ECO:0000256" key="3">
    <source>
        <dbReference type="SAM" id="MobiDB-lite"/>
    </source>
</evidence>
<accession>A0AAN6WZ84</accession>
<feature type="compositionally biased region" description="Pro residues" evidence="3">
    <location>
        <begin position="766"/>
        <end position="775"/>
    </location>
</feature>
<feature type="compositionally biased region" description="Low complexity" evidence="3">
    <location>
        <begin position="1102"/>
        <end position="1119"/>
    </location>
</feature>
<dbReference type="GO" id="GO:0005524">
    <property type="term" value="F:ATP binding"/>
    <property type="evidence" value="ECO:0007669"/>
    <property type="project" value="UniProtKB-UniRule"/>
</dbReference>
<evidence type="ECO:0000259" key="4">
    <source>
        <dbReference type="PROSITE" id="PS50011"/>
    </source>
</evidence>
<feature type="compositionally biased region" description="Low complexity" evidence="3">
    <location>
        <begin position="1025"/>
        <end position="1034"/>
    </location>
</feature>
<dbReference type="PROSITE" id="PS00107">
    <property type="entry name" value="PROTEIN_KINASE_ATP"/>
    <property type="match status" value="1"/>
</dbReference>
<dbReference type="GO" id="GO:0004672">
    <property type="term" value="F:protein kinase activity"/>
    <property type="evidence" value="ECO:0007669"/>
    <property type="project" value="InterPro"/>
</dbReference>
<dbReference type="PANTHER" id="PTHR13037:SF24">
    <property type="entry name" value="POLYCOMB PROTEIN PCL-RELATED"/>
    <property type="match status" value="1"/>
</dbReference>
<feature type="compositionally biased region" description="Low complexity" evidence="3">
    <location>
        <begin position="878"/>
        <end position="930"/>
    </location>
</feature>
<dbReference type="Proteomes" id="UP001302126">
    <property type="component" value="Unassembled WGS sequence"/>
</dbReference>
<evidence type="ECO:0000313" key="5">
    <source>
        <dbReference type="EMBL" id="KAK4191044.1"/>
    </source>
</evidence>
<feature type="compositionally biased region" description="Pro residues" evidence="3">
    <location>
        <begin position="1170"/>
        <end position="1181"/>
    </location>
</feature>
<organism evidence="5 6">
    <name type="scientific">Podospora australis</name>
    <dbReference type="NCBI Taxonomy" id="1536484"/>
    <lineage>
        <taxon>Eukaryota</taxon>
        <taxon>Fungi</taxon>
        <taxon>Dikarya</taxon>
        <taxon>Ascomycota</taxon>
        <taxon>Pezizomycotina</taxon>
        <taxon>Sordariomycetes</taxon>
        <taxon>Sordariomycetidae</taxon>
        <taxon>Sordariales</taxon>
        <taxon>Podosporaceae</taxon>
        <taxon>Podospora</taxon>
    </lineage>
</organism>
<proteinExistence type="predicted"/>
<feature type="compositionally biased region" description="Pro residues" evidence="3">
    <location>
        <begin position="820"/>
        <end position="830"/>
    </location>
</feature>
<evidence type="ECO:0000256" key="2">
    <source>
        <dbReference type="PROSITE-ProRule" id="PRU10141"/>
    </source>
</evidence>
<feature type="binding site" evidence="2">
    <location>
        <position position="174"/>
    </location>
    <ligand>
        <name>ATP</name>
        <dbReference type="ChEBI" id="CHEBI:30616"/>
    </ligand>
</feature>
<dbReference type="EMBL" id="MU864361">
    <property type="protein sequence ID" value="KAK4191044.1"/>
    <property type="molecule type" value="Genomic_DNA"/>
</dbReference>
<dbReference type="InterPro" id="IPR000719">
    <property type="entry name" value="Prot_kinase_dom"/>
</dbReference>
<reference evidence="5" key="1">
    <citation type="journal article" date="2023" name="Mol. Phylogenet. Evol.">
        <title>Genome-scale phylogeny and comparative genomics of the fungal order Sordariales.</title>
        <authorList>
            <person name="Hensen N."/>
            <person name="Bonometti L."/>
            <person name="Westerberg I."/>
            <person name="Brannstrom I.O."/>
            <person name="Guillou S."/>
            <person name="Cros-Aarteil S."/>
            <person name="Calhoun S."/>
            <person name="Haridas S."/>
            <person name="Kuo A."/>
            <person name="Mondo S."/>
            <person name="Pangilinan J."/>
            <person name="Riley R."/>
            <person name="LaButti K."/>
            <person name="Andreopoulos B."/>
            <person name="Lipzen A."/>
            <person name="Chen C."/>
            <person name="Yan M."/>
            <person name="Daum C."/>
            <person name="Ng V."/>
            <person name="Clum A."/>
            <person name="Steindorff A."/>
            <person name="Ohm R.A."/>
            <person name="Martin F."/>
            <person name="Silar P."/>
            <person name="Natvig D.O."/>
            <person name="Lalanne C."/>
            <person name="Gautier V."/>
            <person name="Ament-Velasquez S.L."/>
            <person name="Kruys A."/>
            <person name="Hutchinson M.I."/>
            <person name="Powell A.J."/>
            <person name="Barry K."/>
            <person name="Miller A.N."/>
            <person name="Grigoriev I.V."/>
            <person name="Debuchy R."/>
            <person name="Gladieux P."/>
            <person name="Hiltunen Thoren M."/>
            <person name="Johannesson H."/>
        </authorList>
    </citation>
    <scope>NUCLEOTIDE SEQUENCE</scope>
    <source>
        <strain evidence="5">PSN309</strain>
    </source>
</reference>
<comment type="caution">
    <text evidence="5">The sequence shown here is derived from an EMBL/GenBank/DDBJ whole genome shotgun (WGS) entry which is preliminary data.</text>
</comment>
<reference evidence="5" key="2">
    <citation type="submission" date="2023-05" db="EMBL/GenBank/DDBJ databases">
        <authorList>
            <consortium name="Lawrence Berkeley National Laboratory"/>
            <person name="Steindorff A."/>
            <person name="Hensen N."/>
            <person name="Bonometti L."/>
            <person name="Westerberg I."/>
            <person name="Brannstrom I.O."/>
            <person name="Guillou S."/>
            <person name="Cros-Aarteil S."/>
            <person name="Calhoun S."/>
            <person name="Haridas S."/>
            <person name="Kuo A."/>
            <person name="Mondo S."/>
            <person name="Pangilinan J."/>
            <person name="Riley R."/>
            <person name="Labutti K."/>
            <person name="Andreopoulos B."/>
            <person name="Lipzen A."/>
            <person name="Chen C."/>
            <person name="Yanf M."/>
            <person name="Daum C."/>
            <person name="Ng V."/>
            <person name="Clum A."/>
            <person name="Ohm R."/>
            <person name="Martin F."/>
            <person name="Silar P."/>
            <person name="Natvig D."/>
            <person name="Lalanne C."/>
            <person name="Gautier V."/>
            <person name="Ament-Velasquez S.L."/>
            <person name="Kruys A."/>
            <person name="Hutchinson M.I."/>
            <person name="Powell A.J."/>
            <person name="Barry K."/>
            <person name="Miller A.N."/>
            <person name="Grigoriev I.V."/>
            <person name="Debuchy R."/>
            <person name="Gladieux P."/>
            <person name="Thoren M.H."/>
            <person name="Johannesson H."/>
        </authorList>
    </citation>
    <scope>NUCLEOTIDE SEQUENCE</scope>
    <source>
        <strain evidence="5">PSN309</strain>
    </source>
</reference>
<dbReference type="PROSITE" id="PS50011">
    <property type="entry name" value="PROTEIN_KINASE_DOM"/>
    <property type="match status" value="1"/>
</dbReference>
<feature type="compositionally biased region" description="Gly residues" evidence="3">
    <location>
        <begin position="639"/>
        <end position="651"/>
    </location>
</feature>
<dbReference type="SMART" id="SM00220">
    <property type="entry name" value="S_TKc"/>
    <property type="match status" value="1"/>
</dbReference>
<sequence length="1181" mass="127202">MVEVNPFFGMTTEEALNIVYAPQSPVIDRNTKLSYQYHYLRYRARGTDFTKGWPDVPNARIPQNYWATAQTPLPPYPPYRGHPEHVSPEYAFRCTPLQVVGGDQAPADRFDTGNTTNAFHAVGGAELARHRLIRFMDLEYPTLQYAGVLGWGGFGLVCKYQATIGDETHYWAVKVVLNGIDWVYLVREFARHPEFGEAEHLVTLKPLPTSTRVQKRIRDLEEELSAENNMRRFLSFDVAGAVRNAELEDELTRLRGTIYVPPEMNTPFMALEFLKLGNLHNAIIELVARNIHLPSDILWEVWYCMVSGLADMEYPTKDYNREPQPPELRYYLAPPLDGSTPGSEMVHFDIDPKNVLIGSSLDVLQGNPHNHPIVPVLKIGDFGRVEKVNEGYRDLGSYLWRKRNPAKHHYVTPEQFTGEWDYIDQNPNYSDQPHETAGQYTWKTNLWQAAMASNFLSRQTMATLITRKNPPSPPTPTQVSIPNAFRYVRSNHPDPIVVNIYPNQRGVPERVLWTYGAHLHPGISPEMEAVDPHLWWLLMECLAYKPYHRPGWYELLDRTNKRLNDMRRARSRAGLSGPPDESPVEEPAEVVGWEQLPFMVQPQWSRRQLKRIIDQWLHSPRPQPPQPGGGAPGGPPGGGPGGGGGTGGSGGPDDDNGGEGPSNPLRRPAQTPPPGQPLAQRRRIDSGPGDPGDEGVLFLEENYEYRSPSSYFLPEDQRLGSVAGPGWLRSPNVSPPPAAPSTQTGGAGPSGQAAAAGSSAQAAVPALPPPPPPSNAPGTAQDIASADGQRRRAEGPPEGEAAAQRVRVDESGAIASAGPAVPPPAPPPTRGRPRGRPRGPGRGRGQSRGSSRGRRRGGAQPDLSLAPPLPTPLGPAGGSAIAGPSAAASGPPSDNAQRGFGPSVASFASSSGTATGAASVPALRPPRAASRPPPPPMTRGTMENEGIVPLYLEGGHYRPPPNPPGPSLVAPFAPGSSSAAANRGNMLQPHITRYHGPEPAAGVNLLGGSFAPIGTQRPGGGGQASSGSGSALAGNFQLPSFTYPDPGRDGNRPGDGDIDMTGLDEPMRAPVPSPPGRQRSRVRQPAVPQPLRELRPAPPPADVAVAQNRASLSLNLAANGAPPGPVDPRMANPDVEMEDIPIDPRLLDPNFDSIGPGPRAEPGPDCGRPSYPPPPPPAPQV</sequence>
<keyword evidence="2" id="KW-0067">ATP-binding</keyword>
<gene>
    <name evidence="5" type="ORF">QBC35DRAFT_538917</name>
</gene>
<feature type="region of interest" description="Disordered" evidence="3">
    <location>
        <begin position="618"/>
        <end position="984"/>
    </location>
</feature>
<keyword evidence="6" id="KW-1185">Reference proteome</keyword>
<feature type="compositionally biased region" description="Low complexity" evidence="3">
    <location>
        <begin position="796"/>
        <end position="819"/>
    </location>
</feature>
<dbReference type="SUPFAM" id="SSF56112">
    <property type="entry name" value="Protein kinase-like (PK-like)"/>
    <property type="match status" value="1"/>
</dbReference>
<feature type="compositionally biased region" description="Pro residues" evidence="3">
    <location>
        <begin position="621"/>
        <end position="638"/>
    </location>
</feature>
<dbReference type="Gene3D" id="1.10.510.10">
    <property type="entry name" value="Transferase(Phosphotransferase) domain 1"/>
    <property type="match status" value="1"/>
</dbReference>
<name>A0AAN6WZ84_9PEZI</name>
<keyword evidence="1" id="KW-0945">Host-virus interaction</keyword>